<dbReference type="Pfam" id="PF05577">
    <property type="entry name" value="Peptidase_S28"/>
    <property type="match status" value="1"/>
</dbReference>
<evidence type="ECO:0000256" key="1">
    <source>
        <dbReference type="ARBA" id="ARBA00011079"/>
    </source>
</evidence>
<keyword evidence="6" id="KW-1133">Transmembrane helix</keyword>
<dbReference type="Gene3D" id="1.20.120.980">
    <property type="entry name" value="Serine carboxypeptidase S28, SKS domain"/>
    <property type="match status" value="1"/>
</dbReference>
<keyword evidence="6" id="KW-0472">Membrane</keyword>
<keyword evidence="2" id="KW-0645">Protease</keyword>
<dbReference type="GO" id="GO:0070008">
    <property type="term" value="F:serine-type exopeptidase activity"/>
    <property type="evidence" value="ECO:0007669"/>
    <property type="project" value="InterPro"/>
</dbReference>
<accession>A0A2P6NEZ1</accession>
<dbReference type="SUPFAM" id="SSF53474">
    <property type="entry name" value="alpha/beta-Hydrolases"/>
    <property type="match status" value="1"/>
</dbReference>
<evidence type="ECO:0000313" key="8">
    <source>
        <dbReference type="Proteomes" id="UP000241769"/>
    </source>
</evidence>
<dbReference type="GO" id="GO:0006508">
    <property type="term" value="P:proteolysis"/>
    <property type="evidence" value="ECO:0007669"/>
    <property type="project" value="UniProtKB-KW"/>
</dbReference>
<dbReference type="PANTHER" id="PTHR11010">
    <property type="entry name" value="PROTEASE S28 PRO-X CARBOXYPEPTIDASE-RELATED"/>
    <property type="match status" value="1"/>
</dbReference>
<evidence type="ECO:0000256" key="4">
    <source>
        <dbReference type="ARBA" id="ARBA00022801"/>
    </source>
</evidence>
<sequence>MRAGDCLLHLTQLYPTVVLSYCHLLFIGLYSLLSEFADLRLRLDPRVLSQDHEINMRGTIAILLCTLPLVLCFSKFLGSASALRRTVDDPSIPSFQTKWFTQQVDHYGWANSQATYQQHEHWDGKGPILFYTGNEGDIELFWNNTGFVTKTLAKQFKGLVVFAEHRYYGQSMPFGKDSYKLDKVVFLSSQQALADYSVLISHIRDTYDTHDTALISFGGSYGGMLSAWFRMKYPTVVDGAIAASAPILQFYNTGVSFDIFNEIVTTDFAEAKEGCSSAIEEAFNEINQLSLSPDGLTYLSKTFSTCSPLPNGAALIGWMNNALSYMAMADYPYSSSFLGSMPGYPINVSCDNWSQAKEEGKNNLKAVGEIMSVFYNYTGQAGDCYDLSGGPPGLDANGWEYQTCTEMVMPMSSGGPKDMFPNQPWNLTSWTSYCQTTWGVTPRPNWVTEYYGGELLPSGQNNLIGSNIFFSNGRLDPWRGGGVTESPSPSMITAIIEGGAHHLDLREPNERDPESVTSVRRQEMKYIAKWIEEGRQRRAPKL</sequence>
<dbReference type="InterPro" id="IPR042269">
    <property type="entry name" value="Ser_carbopepase_S28_SKS"/>
</dbReference>
<dbReference type="PANTHER" id="PTHR11010:SF38">
    <property type="entry name" value="LYSOSOMAL PRO-X CARBOXYPEPTIDASE"/>
    <property type="match status" value="1"/>
</dbReference>
<dbReference type="OrthoDB" id="2130629at2759"/>
<feature type="transmembrane region" description="Helical" evidence="6">
    <location>
        <begin position="54"/>
        <end position="77"/>
    </location>
</feature>
<dbReference type="InterPro" id="IPR008758">
    <property type="entry name" value="Peptidase_S28"/>
</dbReference>
<comment type="caution">
    <text evidence="7">The sequence shown here is derived from an EMBL/GenBank/DDBJ whole genome shotgun (WGS) entry which is preliminary data.</text>
</comment>
<dbReference type="FunCoup" id="A0A2P6NEZ1">
    <property type="interactions" value="268"/>
</dbReference>
<dbReference type="Proteomes" id="UP000241769">
    <property type="component" value="Unassembled WGS sequence"/>
</dbReference>
<keyword evidence="6" id="KW-0812">Transmembrane</keyword>
<dbReference type="InterPro" id="IPR029058">
    <property type="entry name" value="AB_hydrolase_fold"/>
</dbReference>
<gene>
    <name evidence="7" type="ORF">PROFUN_10096</name>
</gene>
<dbReference type="InParanoid" id="A0A2P6NEZ1"/>
<evidence type="ECO:0000313" key="7">
    <source>
        <dbReference type="EMBL" id="PRP82526.1"/>
    </source>
</evidence>
<dbReference type="Gene3D" id="3.40.50.1820">
    <property type="entry name" value="alpha/beta hydrolase"/>
    <property type="match status" value="1"/>
</dbReference>
<evidence type="ECO:0000256" key="3">
    <source>
        <dbReference type="ARBA" id="ARBA00022729"/>
    </source>
</evidence>
<dbReference type="AlphaFoldDB" id="A0A2P6NEZ1"/>
<protein>
    <submittedName>
        <fullName evidence="7">Peptidase S28 family protein</fullName>
    </submittedName>
</protein>
<evidence type="ECO:0000256" key="6">
    <source>
        <dbReference type="SAM" id="Phobius"/>
    </source>
</evidence>
<name>A0A2P6NEZ1_9EUKA</name>
<dbReference type="FunFam" id="1.20.120.980:FF:000001">
    <property type="entry name" value="Dipeptidyl peptidase 7"/>
    <property type="match status" value="1"/>
</dbReference>
<dbReference type="GO" id="GO:0008239">
    <property type="term" value="F:dipeptidyl-peptidase activity"/>
    <property type="evidence" value="ECO:0007669"/>
    <property type="project" value="TreeGrafter"/>
</dbReference>
<keyword evidence="8" id="KW-1185">Reference proteome</keyword>
<keyword evidence="5" id="KW-0325">Glycoprotein</keyword>
<comment type="similarity">
    <text evidence="1">Belongs to the peptidase S28 family.</text>
</comment>
<dbReference type="STRING" id="1890364.A0A2P6NEZ1"/>
<evidence type="ECO:0000256" key="2">
    <source>
        <dbReference type="ARBA" id="ARBA00022670"/>
    </source>
</evidence>
<proteinExistence type="inferred from homology"/>
<reference evidence="7 8" key="1">
    <citation type="journal article" date="2018" name="Genome Biol. Evol.">
        <title>Multiple Roots of Fruiting Body Formation in Amoebozoa.</title>
        <authorList>
            <person name="Hillmann F."/>
            <person name="Forbes G."/>
            <person name="Novohradska S."/>
            <person name="Ferling I."/>
            <person name="Riege K."/>
            <person name="Groth M."/>
            <person name="Westermann M."/>
            <person name="Marz M."/>
            <person name="Spaller T."/>
            <person name="Winckler T."/>
            <person name="Schaap P."/>
            <person name="Glockner G."/>
        </authorList>
    </citation>
    <scope>NUCLEOTIDE SEQUENCE [LARGE SCALE GENOMIC DNA]</scope>
    <source>
        <strain evidence="7 8">Jena</strain>
    </source>
</reference>
<keyword evidence="4" id="KW-0378">Hydrolase</keyword>
<organism evidence="7 8">
    <name type="scientific">Planoprotostelium fungivorum</name>
    <dbReference type="NCBI Taxonomy" id="1890364"/>
    <lineage>
        <taxon>Eukaryota</taxon>
        <taxon>Amoebozoa</taxon>
        <taxon>Evosea</taxon>
        <taxon>Variosea</taxon>
        <taxon>Cavosteliida</taxon>
        <taxon>Cavosteliaceae</taxon>
        <taxon>Planoprotostelium</taxon>
    </lineage>
</organism>
<keyword evidence="3" id="KW-0732">Signal</keyword>
<evidence type="ECO:0000256" key="5">
    <source>
        <dbReference type="ARBA" id="ARBA00023180"/>
    </source>
</evidence>
<feature type="transmembrane region" description="Helical" evidence="6">
    <location>
        <begin position="12"/>
        <end position="33"/>
    </location>
</feature>
<dbReference type="EMBL" id="MDYQ01000101">
    <property type="protein sequence ID" value="PRP82526.1"/>
    <property type="molecule type" value="Genomic_DNA"/>
</dbReference>